<proteinExistence type="predicted"/>
<evidence type="ECO:0000313" key="3">
    <source>
        <dbReference type="Proteomes" id="UP000053274"/>
    </source>
</evidence>
<dbReference type="EMBL" id="LIAM01000078">
    <property type="protein sequence ID" value="KRO35605.1"/>
    <property type="molecule type" value="Genomic_DNA"/>
</dbReference>
<dbReference type="Pfam" id="PF26312">
    <property type="entry name" value="DUF8083"/>
    <property type="match status" value="1"/>
</dbReference>
<dbReference type="InterPro" id="IPR058396">
    <property type="entry name" value="DUF8083"/>
</dbReference>
<sequence length="271" mass="30324">MRPTPYLASLRIYEPLSAFDAADRLRWQSLEIDPFSFNKEEELALHRVVKPEPPSGRPDGVHIFDRDGARYVAPWSTATRCWAALDNFKDSLPSTVVPYFVSPAMEEVITAGVDLLEDKVPHILNETWIIPPRWFILFSPQERTRGKNADGLYSRALTSISLAKQRCDSAHDAVLGAFGEGPVEQELENLLAWLEMFHPESLVELDYGGLANYMDRALRDSGEEGLESDSSIEDVTESVAGLAASDGMMAGVGYQRLMSRWRLVQAYEQAS</sequence>
<name>A0A0R2PCE1_9ACTN</name>
<comment type="caution">
    <text evidence="2">The sequence shown here is derived from an EMBL/GenBank/DDBJ whole genome shotgun (WGS) entry which is preliminary data.</text>
</comment>
<dbReference type="Proteomes" id="UP000053274">
    <property type="component" value="Unassembled WGS sequence"/>
</dbReference>
<evidence type="ECO:0000259" key="1">
    <source>
        <dbReference type="Pfam" id="PF26312"/>
    </source>
</evidence>
<organism evidence="2 3">
    <name type="scientific">Actinobacteria bacterium BACL15 MAG-120619-bin91</name>
    <dbReference type="NCBI Taxonomy" id="1655562"/>
    <lineage>
        <taxon>Bacteria</taxon>
        <taxon>Bacillati</taxon>
        <taxon>Actinomycetota</taxon>
        <taxon>Actinomycetes</taxon>
        <taxon>Actinomycetes incertae sedis</taxon>
        <taxon>ac1 cluster</taxon>
    </lineage>
</organism>
<gene>
    <name evidence="2" type="ORF">ABR54_01580</name>
</gene>
<dbReference type="AlphaFoldDB" id="A0A0R2PCE1"/>
<reference evidence="2 3" key="1">
    <citation type="submission" date="2015-10" db="EMBL/GenBank/DDBJ databases">
        <title>Metagenome-Assembled Genomes uncover a global brackish microbiome.</title>
        <authorList>
            <person name="Hugerth L.W."/>
            <person name="Larsson J."/>
            <person name="Alneberg J."/>
            <person name="Lindh M.V."/>
            <person name="Legrand C."/>
            <person name="Pinhassi J."/>
            <person name="Andersson A.F."/>
        </authorList>
    </citation>
    <scope>NUCLEOTIDE SEQUENCE [LARGE SCALE GENOMIC DNA]</scope>
    <source>
        <strain evidence="2">BACL15 MAG-120619-bin91</strain>
    </source>
</reference>
<evidence type="ECO:0000313" key="2">
    <source>
        <dbReference type="EMBL" id="KRO35605.1"/>
    </source>
</evidence>
<protein>
    <recommendedName>
        <fullName evidence="1">DUF8083 domain-containing protein</fullName>
    </recommendedName>
</protein>
<feature type="domain" description="DUF8083" evidence="1">
    <location>
        <begin position="6"/>
        <end position="268"/>
    </location>
</feature>
<accession>A0A0R2PCE1</accession>